<organism evidence="1 2">
    <name type="scientific">Cetraspora pellucida</name>
    <dbReference type="NCBI Taxonomy" id="1433469"/>
    <lineage>
        <taxon>Eukaryota</taxon>
        <taxon>Fungi</taxon>
        <taxon>Fungi incertae sedis</taxon>
        <taxon>Mucoromycota</taxon>
        <taxon>Glomeromycotina</taxon>
        <taxon>Glomeromycetes</taxon>
        <taxon>Diversisporales</taxon>
        <taxon>Gigasporaceae</taxon>
        <taxon>Cetraspora</taxon>
    </lineage>
</organism>
<comment type="caution">
    <text evidence="1">The sequence shown here is derived from an EMBL/GenBank/DDBJ whole genome shotgun (WGS) entry which is preliminary data.</text>
</comment>
<dbReference type="PANTHER" id="PTHR47718">
    <property type="entry name" value="OS01G0519700 PROTEIN"/>
    <property type="match status" value="1"/>
</dbReference>
<dbReference type="AlphaFoldDB" id="A0A9N9HRL0"/>
<dbReference type="Proteomes" id="UP000789759">
    <property type="component" value="Unassembled WGS sequence"/>
</dbReference>
<evidence type="ECO:0000313" key="1">
    <source>
        <dbReference type="EMBL" id="CAG8702077.1"/>
    </source>
</evidence>
<sequence length="344" mass="40150">MSMSAPPVGEFLDQDSLINHIQTFSTSNSYSVFITRSKKNKTLSVTDPTHNHDPSDNMLAYPSFRRSNEQEREWLKEISNSGVHSCEILSLLYQINLSISTTSQDIYNIRKKIQLENLRGCTPIQALMKELRESQFEYDYQLDTEGYVTHLFFSHYRFIELIHMYSSVLFMDCIYKTNKFKMPLLNVVGITSFNTTFFNGKTQSYYNSLGVARCKRHFSTKQEWITFFNYWTNLVKSRTESDFKTQWTDAWIDLYLHLSNIAMSQIEEIIKESSMLLLDPIVQQTQEWPVGSQNKSNKTQASTKKNLSVFKLEKARLSSRKCEVCKKISHNSRTCYKSSDITEI</sequence>
<proteinExistence type="predicted"/>
<protein>
    <submittedName>
        <fullName evidence="1">20800_t:CDS:1</fullName>
    </submittedName>
</protein>
<dbReference type="PANTHER" id="PTHR47718:SF3">
    <property type="entry name" value="PROTEIN FAR1-RELATED SEQUENCE 5-LIKE"/>
    <property type="match status" value="1"/>
</dbReference>
<evidence type="ECO:0000313" key="2">
    <source>
        <dbReference type="Proteomes" id="UP000789759"/>
    </source>
</evidence>
<name>A0A9N9HRL0_9GLOM</name>
<dbReference type="OrthoDB" id="1880067at2759"/>
<dbReference type="EMBL" id="CAJVQA010010898">
    <property type="protein sequence ID" value="CAG8702077.1"/>
    <property type="molecule type" value="Genomic_DNA"/>
</dbReference>
<reference evidence="1" key="1">
    <citation type="submission" date="2021-06" db="EMBL/GenBank/DDBJ databases">
        <authorList>
            <person name="Kallberg Y."/>
            <person name="Tangrot J."/>
            <person name="Rosling A."/>
        </authorList>
    </citation>
    <scope>NUCLEOTIDE SEQUENCE</scope>
    <source>
        <strain evidence="1">FL966</strain>
    </source>
</reference>
<gene>
    <name evidence="1" type="ORF">CPELLU_LOCUS11881</name>
</gene>
<accession>A0A9N9HRL0</accession>
<keyword evidence="2" id="KW-1185">Reference proteome</keyword>